<keyword evidence="4" id="KW-1185">Reference proteome</keyword>
<evidence type="ECO:0000313" key="4">
    <source>
        <dbReference type="Proteomes" id="UP000250140"/>
    </source>
</evidence>
<evidence type="ECO:0000256" key="2">
    <source>
        <dbReference type="ARBA" id="ARBA00014286"/>
    </source>
</evidence>
<gene>
    <name evidence="3" type="ORF">AOQ84DRAFT_130837</name>
</gene>
<dbReference type="InterPro" id="IPR051236">
    <property type="entry name" value="HAT_RTT109-like"/>
</dbReference>
<accession>A0A8E2JXM9</accession>
<dbReference type="GO" id="GO:0008081">
    <property type="term" value="F:phosphoric diester hydrolase activity"/>
    <property type="evidence" value="ECO:0007669"/>
    <property type="project" value="InterPro"/>
</dbReference>
<dbReference type="Proteomes" id="UP000250140">
    <property type="component" value="Unassembled WGS sequence"/>
</dbReference>
<proteinExistence type="inferred from homology"/>
<dbReference type="InterPro" id="IPR017946">
    <property type="entry name" value="PLC-like_Pdiesterase_TIM-brl"/>
</dbReference>
<organism evidence="3 4">
    <name type="scientific">Glonium stellatum</name>
    <dbReference type="NCBI Taxonomy" id="574774"/>
    <lineage>
        <taxon>Eukaryota</taxon>
        <taxon>Fungi</taxon>
        <taxon>Dikarya</taxon>
        <taxon>Ascomycota</taxon>
        <taxon>Pezizomycotina</taxon>
        <taxon>Dothideomycetes</taxon>
        <taxon>Pleosporomycetidae</taxon>
        <taxon>Gloniales</taxon>
        <taxon>Gloniaceae</taxon>
        <taxon>Glonium</taxon>
    </lineage>
</organism>
<evidence type="ECO:0000256" key="1">
    <source>
        <dbReference type="ARBA" id="ARBA00008858"/>
    </source>
</evidence>
<dbReference type="GO" id="GO:0006629">
    <property type="term" value="P:lipid metabolic process"/>
    <property type="evidence" value="ECO:0007669"/>
    <property type="project" value="InterPro"/>
</dbReference>
<comment type="similarity">
    <text evidence="1">Belongs to the AIM6 family.</text>
</comment>
<dbReference type="PANTHER" id="PTHR31571:SF1">
    <property type="entry name" value="ALTERED INHERITANCE OF MITOCHONDRIA PROTEIN 6"/>
    <property type="match status" value="1"/>
</dbReference>
<protein>
    <recommendedName>
        <fullName evidence="2">Altered inheritance of mitochondria protein 6</fullName>
    </recommendedName>
</protein>
<dbReference type="AlphaFoldDB" id="A0A8E2JXM9"/>
<evidence type="ECO:0000313" key="3">
    <source>
        <dbReference type="EMBL" id="OCL12979.1"/>
    </source>
</evidence>
<sequence>MPVDPFDAAFDPFRRGPGPISVDSPYYPTHYLQSVLPVPCHSHNDYWRRTPLYAALGSGCVSIEADVWLFRDQEDELYVGHSVASLSRNATLRNLYVDPLVSILERMNSENEIAGPIPGLRGVFYQDPEQPLTLLIDFKTNGLDLWPYLQAQLAPLRDRGWLTHWNGTDRVTKLVTVVATGNAPFEALTANKTYRDVFFDAPLDDLDDASDPPSALPGTSENSVFDFKYNPSNSHMASAPFLRALSLSKLSYSVPPVFQGPLTPPQTAILRKQIGQARERGLLPRYWGTPRWPRGLRDRVWEVLVEEGVGLLNVDDLRAARKGQWGRPH</sequence>
<name>A0A8E2JXM9_9PEZI</name>
<dbReference type="SUPFAM" id="SSF51695">
    <property type="entry name" value="PLC-like phosphodiesterases"/>
    <property type="match status" value="1"/>
</dbReference>
<dbReference type="OrthoDB" id="4153866at2759"/>
<reference evidence="3 4" key="1">
    <citation type="journal article" date="2016" name="Nat. Commun.">
        <title>Ectomycorrhizal ecology is imprinted in the genome of the dominant symbiotic fungus Cenococcum geophilum.</title>
        <authorList>
            <consortium name="DOE Joint Genome Institute"/>
            <person name="Peter M."/>
            <person name="Kohler A."/>
            <person name="Ohm R.A."/>
            <person name="Kuo A."/>
            <person name="Krutzmann J."/>
            <person name="Morin E."/>
            <person name="Arend M."/>
            <person name="Barry K.W."/>
            <person name="Binder M."/>
            <person name="Choi C."/>
            <person name="Clum A."/>
            <person name="Copeland A."/>
            <person name="Grisel N."/>
            <person name="Haridas S."/>
            <person name="Kipfer T."/>
            <person name="LaButti K."/>
            <person name="Lindquist E."/>
            <person name="Lipzen A."/>
            <person name="Maire R."/>
            <person name="Meier B."/>
            <person name="Mihaltcheva S."/>
            <person name="Molinier V."/>
            <person name="Murat C."/>
            <person name="Poggeler S."/>
            <person name="Quandt C.A."/>
            <person name="Sperisen C."/>
            <person name="Tritt A."/>
            <person name="Tisserant E."/>
            <person name="Crous P.W."/>
            <person name="Henrissat B."/>
            <person name="Nehls U."/>
            <person name="Egli S."/>
            <person name="Spatafora J.W."/>
            <person name="Grigoriev I.V."/>
            <person name="Martin F.M."/>
        </authorList>
    </citation>
    <scope>NUCLEOTIDE SEQUENCE [LARGE SCALE GENOMIC DNA]</scope>
    <source>
        <strain evidence="3 4">CBS 207.34</strain>
    </source>
</reference>
<dbReference type="PANTHER" id="PTHR31571">
    <property type="entry name" value="ALTERED INHERITANCE OF MITOCHONDRIA PROTEIN 6"/>
    <property type="match status" value="1"/>
</dbReference>
<dbReference type="EMBL" id="KV748802">
    <property type="protein sequence ID" value="OCL12979.1"/>
    <property type="molecule type" value="Genomic_DNA"/>
</dbReference>